<organism evidence="2 3">
    <name type="scientific">Intestinicryptomonas porci</name>
    <dbReference type="NCBI Taxonomy" id="2926320"/>
    <lineage>
        <taxon>Bacteria</taxon>
        <taxon>Pseudomonadati</taxon>
        <taxon>Verrucomicrobiota</taxon>
        <taxon>Opitutia</taxon>
        <taxon>Opitutales</taxon>
        <taxon>Intestinicryptomonaceae</taxon>
        <taxon>Intestinicryptomonas</taxon>
    </lineage>
</organism>
<evidence type="ECO:0000256" key="1">
    <source>
        <dbReference type="SAM" id="SignalP"/>
    </source>
</evidence>
<protein>
    <submittedName>
        <fullName evidence="2">HEAT repeat domain-containing protein</fullName>
    </submittedName>
</protein>
<sequence length="499" mass="55070">MKKLSIASLIAFSALSVFAWDNMPKIVADATAVVEANTPADVIKASLEAVSTGVQDPNLDRNKNFEQQENAFIKTWVATEASFYYGNPKMDKSKRNEFVSACVSAYKNIKGKDLKSKEQKIFLLGLMQNCPSEKSIDLLKGTLGDKDKDIADAARMALQQNPEKSVSTILVNAKSKDKVLASGLVNAQATRAYDKKAAPTKIKAFQEEKSSSLNHGASLIAAKGWYSKDSFEEQKQKITAKDKGAIRRALESDNSRDMIYAIQFAVEDPSMMETLKASYAKRDDVVKAWVLTALGDTGTPAARDFIINALKETDSDNVRLGGAWALSCIGDEQSGFAAIDLHKAVWGNGHIRNLVEYSVRSMKPSKALDNAILEGVKNFDRSCIRLAGARGLTEALPNIVKAIKENKERGDACGAFRELGTMKDFLKFIETAIEINDNWLNREVFQMMNHFSLAIYDTDVAPTTEALDKLQEKATAKGVNLPWDRMKDLVKYKGKLPRK</sequence>
<keyword evidence="1" id="KW-0732">Signal</keyword>
<dbReference type="Gene3D" id="1.25.10.10">
    <property type="entry name" value="Leucine-rich Repeat Variant"/>
    <property type="match status" value="1"/>
</dbReference>
<feature type="chain" id="PRO_5047495019" evidence="1">
    <location>
        <begin position="20"/>
        <end position="499"/>
    </location>
</feature>
<reference evidence="2 3" key="1">
    <citation type="submission" date="2022-03" db="EMBL/GenBank/DDBJ databases">
        <title>Novel taxa within the pig intestine.</title>
        <authorList>
            <person name="Wylensek D."/>
            <person name="Bishof K."/>
            <person name="Afrizal A."/>
            <person name="Clavel T."/>
        </authorList>
    </citation>
    <scope>NUCLEOTIDE SEQUENCE [LARGE SCALE GENOMIC DNA]</scope>
    <source>
        <strain evidence="2 3">CLA-KB-P66</strain>
    </source>
</reference>
<evidence type="ECO:0000313" key="3">
    <source>
        <dbReference type="Proteomes" id="UP001275932"/>
    </source>
</evidence>
<dbReference type="SUPFAM" id="SSF48371">
    <property type="entry name" value="ARM repeat"/>
    <property type="match status" value="1"/>
</dbReference>
<evidence type="ECO:0000313" key="2">
    <source>
        <dbReference type="EMBL" id="MDX8416210.1"/>
    </source>
</evidence>
<name>A0ABU4WI19_9BACT</name>
<gene>
    <name evidence="2" type="ORF">MOX91_08520</name>
</gene>
<dbReference type="EMBL" id="JALBUT010000011">
    <property type="protein sequence ID" value="MDX8416210.1"/>
    <property type="molecule type" value="Genomic_DNA"/>
</dbReference>
<dbReference type="InterPro" id="IPR011989">
    <property type="entry name" value="ARM-like"/>
</dbReference>
<dbReference type="RefSeq" id="WP_370397663.1">
    <property type="nucleotide sequence ID" value="NZ_JALBUT010000011.1"/>
</dbReference>
<dbReference type="InterPro" id="IPR016024">
    <property type="entry name" value="ARM-type_fold"/>
</dbReference>
<feature type="signal peptide" evidence="1">
    <location>
        <begin position="1"/>
        <end position="19"/>
    </location>
</feature>
<accession>A0ABU4WI19</accession>
<comment type="caution">
    <text evidence="2">The sequence shown here is derived from an EMBL/GenBank/DDBJ whole genome shotgun (WGS) entry which is preliminary data.</text>
</comment>
<dbReference type="Proteomes" id="UP001275932">
    <property type="component" value="Unassembled WGS sequence"/>
</dbReference>
<proteinExistence type="predicted"/>
<keyword evidence="3" id="KW-1185">Reference proteome</keyword>
<dbReference type="Pfam" id="PF13646">
    <property type="entry name" value="HEAT_2"/>
    <property type="match status" value="1"/>
</dbReference>